<dbReference type="AlphaFoldDB" id="A0A7J7KET6"/>
<dbReference type="EMBL" id="VXIV02000614">
    <property type="protein sequence ID" value="KAF6037162.1"/>
    <property type="molecule type" value="Genomic_DNA"/>
</dbReference>
<organism evidence="2 3">
    <name type="scientific">Bugula neritina</name>
    <name type="common">Brown bryozoan</name>
    <name type="synonym">Sertularia neritina</name>
    <dbReference type="NCBI Taxonomy" id="10212"/>
    <lineage>
        <taxon>Eukaryota</taxon>
        <taxon>Metazoa</taxon>
        <taxon>Spiralia</taxon>
        <taxon>Lophotrochozoa</taxon>
        <taxon>Bryozoa</taxon>
        <taxon>Gymnolaemata</taxon>
        <taxon>Cheilostomatida</taxon>
        <taxon>Flustrina</taxon>
        <taxon>Buguloidea</taxon>
        <taxon>Bugulidae</taxon>
        <taxon>Bugula</taxon>
    </lineage>
</organism>
<keyword evidence="1" id="KW-0732">Signal</keyword>
<evidence type="ECO:0000313" key="2">
    <source>
        <dbReference type="EMBL" id="KAF6037162.1"/>
    </source>
</evidence>
<feature type="signal peptide" evidence="1">
    <location>
        <begin position="1"/>
        <end position="20"/>
    </location>
</feature>
<evidence type="ECO:0008006" key="4">
    <source>
        <dbReference type="Google" id="ProtNLM"/>
    </source>
</evidence>
<evidence type="ECO:0000256" key="1">
    <source>
        <dbReference type="SAM" id="SignalP"/>
    </source>
</evidence>
<evidence type="ECO:0000313" key="3">
    <source>
        <dbReference type="Proteomes" id="UP000593567"/>
    </source>
</evidence>
<dbReference type="OrthoDB" id="116380at2759"/>
<reference evidence="2" key="1">
    <citation type="submission" date="2020-06" db="EMBL/GenBank/DDBJ databases">
        <title>Draft genome of Bugula neritina, a colonial animal packing powerful symbionts and potential medicines.</title>
        <authorList>
            <person name="Rayko M."/>
        </authorList>
    </citation>
    <scope>NUCLEOTIDE SEQUENCE [LARGE SCALE GENOMIC DNA]</scope>
    <source>
        <strain evidence="2">Kwan_BN1</strain>
    </source>
</reference>
<gene>
    <name evidence="2" type="ORF">EB796_004528</name>
</gene>
<accession>A0A7J7KET6</accession>
<name>A0A7J7KET6_BUGNE</name>
<feature type="chain" id="PRO_5029468817" description="Secreted protein" evidence="1">
    <location>
        <begin position="21"/>
        <end position="106"/>
    </location>
</feature>
<protein>
    <recommendedName>
        <fullName evidence="4">Secreted protein</fullName>
    </recommendedName>
</protein>
<dbReference type="Proteomes" id="UP000593567">
    <property type="component" value="Unassembled WGS sequence"/>
</dbReference>
<comment type="caution">
    <text evidence="2">The sequence shown here is derived from an EMBL/GenBank/DDBJ whole genome shotgun (WGS) entry which is preliminary data.</text>
</comment>
<keyword evidence="3" id="KW-1185">Reference proteome</keyword>
<proteinExistence type="predicted"/>
<sequence length="106" mass="12249">MGWCLFFGFGSLLWCQVITSLPIKKLPRCFTVGREVREKDLEVQSSILLSLMEQHGLERRCQPEVRFCGSAASADFSSRYSSPSVLLQNTEYNFFSFKFKIFCIIF</sequence>